<dbReference type="InterPro" id="IPR018763">
    <property type="entry name" value="DUF2334"/>
</dbReference>
<evidence type="ECO:0000313" key="1">
    <source>
        <dbReference type="EMBL" id="OEK08457.1"/>
    </source>
</evidence>
<evidence type="ECO:0000313" key="2">
    <source>
        <dbReference type="Proteomes" id="UP000095713"/>
    </source>
</evidence>
<sequence>MKYLIRLDDACETMDLNKWLRMEALLFKYNVKPLIAVIPNNEDDMQKIDAYNEDFWSWLKVLDKKGWEIGLHGNDHVYKTNEGGINPIHKRSEFAGLSLEEQKDKIKKGFNKLIAMGFNPRIFVAPSHTFDWNTIEALKSESTINIISDTMAAKPYKMNDFIFIPQQVGSVRAIKFPGVYTFCYHPNTMNDAAFNHLESFLKQHKNEFTSFSDLDLSNLKSKSILDKLFSSLYFLFRKVFR</sequence>
<reference evidence="1 2" key="1">
    <citation type="submission" date="2016-05" db="EMBL/GenBank/DDBJ databases">
        <title>Draft Genome Sequence of Algibacter sp. Strain SK-16 Isolated from the Surface Water of Aburatsubo Inlet.</title>
        <authorList>
            <person name="Wong S.-K."/>
            <person name="Yoshizawa S."/>
            <person name="Nakajima Y."/>
            <person name="Ogura Y."/>
            <person name="Tetsuya H."/>
            <person name="Hamasaki K."/>
        </authorList>
    </citation>
    <scope>NUCLEOTIDE SEQUENCE [LARGE SCALE GENOMIC DNA]</scope>
    <source>
        <strain evidence="1 2">SK-16</strain>
    </source>
</reference>
<protein>
    <recommendedName>
        <fullName evidence="3">Polysaccharide deacetylase</fullName>
    </recommendedName>
</protein>
<accession>A0A1E5TAV4</accession>
<dbReference type="RefSeq" id="WP_069829964.1">
    <property type="nucleotide sequence ID" value="NZ_MDJD01000034.1"/>
</dbReference>
<dbReference type="SUPFAM" id="SSF88713">
    <property type="entry name" value="Glycoside hydrolase/deacetylase"/>
    <property type="match status" value="1"/>
</dbReference>
<dbReference type="EMBL" id="MDJD01000034">
    <property type="protein sequence ID" value="OEK08457.1"/>
    <property type="molecule type" value="Genomic_DNA"/>
</dbReference>
<dbReference type="GO" id="GO:0005975">
    <property type="term" value="P:carbohydrate metabolic process"/>
    <property type="evidence" value="ECO:0007669"/>
    <property type="project" value="InterPro"/>
</dbReference>
<dbReference type="OrthoDB" id="9792651at2"/>
<gene>
    <name evidence="1" type="ORF">A8C32_03130</name>
</gene>
<organism evidence="1 2">
    <name type="scientific">Flavivirga aquatica</name>
    <dbReference type="NCBI Taxonomy" id="1849968"/>
    <lineage>
        <taxon>Bacteria</taxon>
        <taxon>Pseudomonadati</taxon>
        <taxon>Bacteroidota</taxon>
        <taxon>Flavobacteriia</taxon>
        <taxon>Flavobacteriales</taxon>
        <taxon>Flavobacteriaceae</taxon>
        <taxon>Flavivirga</taxon>
    </lineage>
</organism>
<evidence type="ECO:0008006" key="3">
    <source>
        <dbReference type="Google" id="ProtNLM"/>
    </source>
</evidence>
<dbReference type="InterPro" id="IPR011330">
    <property type="entry name" value="Glyco_hydro/deAcase_b/a-brl"/>
</dbReference>
<keyword evidence="2" id="KW-1185">Reference proteome</keyword>
<proteinExistence type="predicted"/>
<dbReference type="AlphaFoldDB" id="A0A1E5TAV4"/>
<dbReference type="Proteomes" id="UP000095713">
    <property type="component" value="Unassembled WGS sequence"/>
</dbReference>
<name>A0A1E5TAV4_9FLAO</name>
<dbReference type="STRING" id="1849968.A8C32_03130"/>
<dbReference type="Pfam" id="PF10096">
    <property type="entry name" value="DUF2334"/>
    <property type="match status" value="1"/>
</dbReference>
<comment type="caution">
    <text evidence="1">The sequence shown here is derived from an EMBL/GenBank/DDBJ whole genome shotgun (WGS) entry which is preliminary data.</text>
</comment>
<dbReference type="Gene3D" id="3.20.20.370">
    <property type="entry name" value="Glycoside hydrolase/deacetylase"/>
    <property type="match status" value="1"/>
</dbReference>